<protein>
    <submittedName>
        <fullName evidence="1">Uncharacterized protein</fullName>
    </submittedName>
</protein>
<geneLocation type="plasmid" evidence="1 2">
    <name>pQBR103</name>
</geneLocation>
<sequence length="387" mass="43322">MSMYKEQSERLVKKMALGINAEAANVIVARAYGYNRLNAKTGELEEPINGLQMIKTPDQIRAISDRSLQMMEFLRMAMNMDPLKNTLPDIRKGHPQGTLIATMWGFSNFEALKAYARQDKIDPTSQSAEEMARFKARTGFMPPSQYLLGRDYAGHTLIIHTEPLHISQWIDQEICLNRLDDLFVAVVRATHDGDNYLNRYSRGHDVFRKSLSEDHSSFILGERQKHPDHHLAVTILPSRTYTLEQLVSAHYSALNEGAVRGRTLIIDRVSVARDEESVTAGLKLASSVGINVVLTISHPDPMLWDKFDSRVIFGFDPTMVATGHQQMDQSLVASAPFIGLKKNNLQLAYHSNDTGVIFSIVQLVPETQAQAQGATLFKRIFGKPAVG</sequence>
<keyword evidence="1" id="KW-0614">Plasmid</keyword>
<dbReference type="Proteomes" id="UP000002332">
    <property type="component" value="Plasmid pQBR103"/>
</dbReference>
<name>A4V825_PSEFS</name>
<reference evidence="1 2" key="1">
    <citation type="journal article" date="2007" name="ISME J.">
        <title>Sequence-based analysis of pQBR103; a representative of a unique, transfer-proficient mega plasmid resident in the microbial community of sugar beet.</title>
        <authorList>
            <person name="Tett A."/>
            <person name="Spiers A.J."/>
            <person name="Crossman L.C."/>
            <person name="Ager D."/>
            <person name="Ciric L."/>
            <person name="Dow J.M."/>
            <person name="Fry J.C."/>
            <person name="Harris D."/>
            <person name="Lilley A."/>
            <person name="Oliver A."/>
            <person name="Parkhill J."/>
            <person name="Quail M.A."/>
            <person name="Rainey P.B."/>
            <person name="Saunders N.J."/>
            <person name="Seeger K."/>
            <person name="Snyder L.A.S."/>
            <person name="Squares R."/>
            <person name="Thomas C.M."/>
            <person name="Turner S.L."/>
            <person name="Zhang X.-X."/>
            <person name="Field D."/>
            <person name="Bailey M.J."/>
        </authorList>
    </citation>
    <scope>NUCLEOTIDE SEQUENCE [LARGE SCALE GENOMIC DNA]</scope>
    <source>
        <strain evidence="1 2">SBW25</strain>
    </source>
</reference>
<gene>
    <name evidence="1" type="ordered locus">pQBR0060</name>
</gene>
<dbReference type="AlphaFoldDB" id="A4V825"/>
<dbReference type="PATRIC" id="fig|216595.4.peg.35"/>
<proteinExistence type="predicted"/>
<organism evidence="1 2">
    <name type="scientific">Pseudomonas fluorescens (strain SBW25)</name>
    <dbReference type="NCBI Taxonomy" id="216595"/>
    <lineage>
        <taxon>Bacteria</taxon>
        <taxon>Pseudomonadati</taxon>
        <taxon>Pseudomonadota</taxon>
        <taxon>Gammaproteobacteria</taxon>
        <taxon>Pseudomonadales</taxon>
        <taxon>Pseudomonadaceae</taxon>
        <taxon>Pseudomonas</taxon>
    </lineage>
</organism>
<evidence type="ECO:0000313" key="2">
    <source>
        <dbReference type="Proteomes" id="UP000002332"/>
    </source>
</evidence>
<accession>A4V825</accession>
<evidence type="ECO:0000313" key="1">
    <source>
        <dbReference type="EMBL" id="CAM96092.1"/>
    </source>
</evidence>
<dbReference type="EMBL" id="AM235768">
    <property type="protein sequence ID" value="CAM96092.1"/>
    <property type="molecule type" value="Genomic_DNA"/>
</dbReference>